<name>A0ABR6MM08_MICEC</name>
<keyword evidence="1" id="KW-0732">Signal</keyword>
<evidence type="ECO:0000256" key="1">
    <source>
        <dbReference type="SAM" id="SignalP"/>
    </source>
</evidence>
<sequence length="309" mass="31945">MTTRTARVATALLAGAAALFALATPAAATSGTAAARLTVDTGPLVLTPTDRGYVGTLTATISNRGRADGVADLLITEPAGASFIGLDDGTPWFTEDLVDNRRVIGSFGGRVAAGDSRALRLNFQVWTTARAYPMLTLGGAIAVVPGGGTRVSDRDSFPTVFRSTSGSVRAPRVYRQATDTDLTVSGGDVTLTRQADGRLLGRMPVTVRYGNDAPSFRLAARAVLPAGVEVWSTDPQDMPSFPDSFDVPGGRFMPGEERTFDVVLRAPAGTPAGALGSGTFTVEAVYVNEPVGDVDPADNTTTFSVSAAG</sequence>
<organism evidence="2 3">
    <name type="scientific">Micromonospora echinospora</name>
    <name type="common">Micromonospora purpurea</name>
    <dbReference type="NCBI Taxonomy" id="1877"/>
    <lineage>
        <taxon>Bacteria</taxon>
        <taxon>Bacillati</taxon>
        <taxon>Actinomycetota</taxon>
        <taxon>Actinomycetes</taxon>
        <taxon>Micromonosporales</taxon>
        <taxon>Micromonosporaceae</taxon>
        <taxon>Micromonospora</taxon>
    </lineage>
</organism>
<keyword evidence="3" id="KW-1185">Reference proteome</keyword>
<protein>
    <submittedName>
        <fullName evidence="2">Uncharacterized protein</fullName>
    </submittedName>
</protein>
<evidence type="ECO:0000313" key="3">
    <source>
        <dbReference type="Proteomes" id="UP000618986"/>
    </source>
</evidence>
<comment type="caution">
    <text evidence="2">The sequence shown here is derived from an EMBL/GenBank/DDBJ whole genome shotgun (WGS) entry which is preliminary data.</text>
</comment>
<dbReference type="RefSeq" id="WP_184688691.1">
    <property type="nucleotide sequence ID" value="NZ_JACHJC010000001.1"/>
</dbReference>
<accession>A0ABR6MM08</accession>
<evidence type="ECO:0000313" key="2">
    <source>
        <dbReference type="EMBL" id="MBB5116396.1"/>
    </source>
</evidence>
<feature type="signal peptide" evidence="1">
    <location>
        <begin position="1"/>
        <end position="28"/>
    </location>
</feature>
<proteinExistence type="predicted"/>
<dbReference type="EMBL" id="JACHJC010000001">
    <property type="protein sequence ID" value="MBB5116396.1"/>
    <property type="molecule type" value="Genomic_DNA"/>
</dbReference>
<dbReference type="Proteomes" id="UP000618986">
    <property type="component" value="Unassembled WGS sequence"/>
</dbReference>
<gene>
    <name evidence="2" type="ORF">FHU28_006235</name>
</gene>
<dbReference type="GeneID" id="300296752"/>
<feature type="chain" id="PRO_5046343633" evidence="1">
    <location>
        <begin position="29"/>
        <end position="309"/>
    </location>
</feature>
<reference evidence="2 3" key="1">
    <citation type="submission" date="2020-08" db="EMBL/GenBank/DDBJ databases">
        <title>Sequencing the genomes of 1000 actinobacteria strains.</title>
        <authorList>
            <person name="Klenk H.-P."/>
        </authorList>
    </citation>
    <scope>NUCLEOTIDE SEQUENCE [LARGE SCALE GENOMIC DNA]</scope>
    <source>
        <strain evidence="2 3">DSM 43036</strain>
    </source>
</reference>